<evidence type="ECO:0000256" key="1">
    <source>
        <dbReference type="SAM" id="Phobius"/>
    </source>
</evidence>
<keyword evidence="1" id="KW-0812">Transmembrane</keyword>
<evidence type="ECO:0000313" key="4">
    <source>
        <dbReference type="Proteomes" id="UP001523234"/>
    </source>
</evidence>
<dbReference type="InterPro" id="IPR010627">
    <property type="entry name" value="Prepilin_pept_A24_N"/>
</dbReference>
<feature type="transmembrane region" description="Helical" evidence="1">
    <location>
        <begin position="120"/>
        <end position="151"/>
    </location>
</feature>
<keyword evidence="1" id="KW-0472">Membrane</keyword>
<keyword evidence="3" id="KW-0378">Hydrolase</keyword>
<evidence type="ECO:0000259" key="2">
    <source>
        <dbReference type="Pfam" id="PF06750"/>
    </source>
</evidence>
<name>A0ABT0ZR99_9LACO</name>
<feature type="domain" description="Prepilin peptidase A24 N-terminal" evidence="2">
    <location>
        <begin position="11"/>
        <end position="71"/>
    </location>
</feature>
<evidence type="ECO:0000313" key="3">
    <source>
        <dbReference type="EMBL" id="MCO0832524.1"/>
    </source>
</evidence>
<protein>
    <submittedName>
        <fullName evidence="3">Prepilin peptidase</fullName>
        <ecNumber evidence="3">3.4.23.43</ecNumber>
    </submittedName>
</protein>
<dbReference type="Proteomes" id="UP001523234">
    <property type="component" value="Unassembled WGS sequence"/>
</dbReference>
<keyword evidence="4" id="KW-1185">Reference proteome</keyword>
<dbReference type="Pfam" id="PF06750">
    <property type="entry name" value="A24_N_bact"/>
    <property type="match status" value="1"/>
</dbReference>
<dbReference type="GO" id="GO:0004190">
    <property type="term" value="F:aspartic-type endopeptidase activity"/>
    <property type="evidence" value="ECO:0007669"/>
    <property type="project" value="UniProtKB-EC"/>
</dbReference>
<feature type="transmembrane region" description="Helical" evidence="1">
    <location>
        <begin position="197"/>
        <end position="213"/>
    </location>
</feature>
<dbReference type="RefSeq" id="WP_252443782.1">
    <property type="nucleotide sequence ID" value="NZ_JAMWYK010000007.1"/>
</dbReference>
<accession>A0ABT0ZR99</accession>
<proteinExistence type="predicted"/>
<organism evidence="3 4">
    <name type="scientific">Fructobacillus apis</name>
    <dbReference type="NCBI Taxonomy" id="2935017"/>
    <lineage>
        <taxon>Bacteria</taxon>
        <taxon>Bacillati</taxon>
        <taxon>Bacillota</taxon>
        <taxon>Bacilli</taxon>
        <taxon>Lactobacillales</taxon>
        <taxon>Lactobacillaceae</taxon>
        <taxon>Fructobacillus</taxon>
    </lineage>
</organism>
<sequence length="216" mass="24449">MEKLILFLIQSTIASFICCLADRSVSGVPLFKARSFCFSCERTLRSYELVPLLSALCLRFTCPSCHQRFTGVFEWLFYEGIVPLLLTWTFDPGDARSWLCFPLLFCARQDQQSQSASTDFLWLLAGAIAVCHHVIPAALFVSLLLFGCAWCRWLGVGDVPIVVLGWLEWVGADFGMWLMMASVIGLIQAIYTKTRRIPFIPALLFSWLLMLLFKGI</sequence>
<feature type="transmembrane region" description="Helical" evidence="1">
    <location>
        <begin position="163"/>
        <end position="191"/>
    </location>
</feature>
<keyword evidence="1" id="KW-1133">Transmembrane helix</keyword>
<dbReference type="EC" id="3.4.23.43" evidence="3"/>
<dbReference type="EMBL" id="JAMWYK010000007">
    <property type="protein sequence ID" value="MCO0832524.1"/>
    <property type="molecule type" value="Genomic_DNA"/>
</dbReference>
<gene>
    <name evidence="3" type="ORF">NFX39_05455</name>
</gene>
<reference evidence="3 4" key="1">
    <citation type="submission" date="2022-06" db="EMBL/GenBank/DDBJ databases">
        <title>Fructobacillus taiwanensis sp. nov., isolated from the honeybee.</title>
        <authorList>
            <person name="Chen Y.-S."/>
            <person name="Wang L.-T."/>
            <person name="Lee Y.-S."/>
            <person name="Chang Y.-C."/>
            <person name="Wu H.-C."/>
            <person name="Liao C.-Y."/>
            <person name="Chen W.-H."/>
            <person name="Deng J.-N."/>
            <person name="Wang Y.-H."/>
        </authorList>
    </citation>
    <scope>NUCLEOTIDE SEQUENCE [LARGE SCALE GENOMIC DNA]</scope>
    <source>
        <strain evidence="3 4">W13</strain>
    </source>
</reference>
<comment type="caution">
    <text evidence="3">The sequence shown here is derived from an EMBL/GenBank/DDBJ whole genome shotgun (WGS) entry which is preliminary data.</text>
</comment>